<dbReference type="Proteomes" id="UP000077469">
    <property type="component" value="Chromosome"/>
</dbReference>
<dbReference type="PANTHER" id="PTHR12835:SF5">
    <property type="entry name" value="BIOTIN--PROTEIN LIGASE"/>
    <property type="match status" value="1"/>
</dbReference>
<organism evidence="3 4">
    <name type="scientific">Pseudothermotoga hypogea DSM 11164 = NBRC 106472</name>
    <dbReference type="NCBI Taxonomy" id="1123384"/>
    <lineage>
        <taxon>Bacteria</taxon>
        <taxon>Thermotogati</taxon>
        <taxon>Thermotogota</taxon>
        <taxon>Thermotogae</taxon>
        <taxon>Thermotogales</taxon>
        <taxon>Thermotogaceae</taxon>
        <taxon>Pseudothermotoga</taxon>
    </lineage>
</organism>
<dbReference type="RefSeq" id="WP_031502987.1">
    <property type="nucleotide sequence ID" value="NC_022795.1"/>
</dbReference>
<dbReference type="Pfam" id="PF03099">
    <property type="entry name" value="BPL_LplA_LipB"/>
    <property type="match status" value="1"/>
</dbReference>
<dbReference type="InterPro" id="IPR004408">
    <property type="entry name" value="Biotin_CoA_COase_ligase"/>
</dbReference>
<dbReference type="GO" id="GO:0005737">
    <property type="term" value="C:cytoplasm"/>
    <property type="evidence" value="ECO:0007669"/>
    <property type="project" value="TreeGrafter"/>
</dbReference>
<dbReference type="PaxDb" id="1123384-AJ81_00260"/>
<dbReference type="InterPro" id="IPR045864">
    <property type="entry name" value="aa-tRNA-synth_II/BPL/LPL"/>
</dbReference>
<dbReference type="InterPro" id="IPR004143">
    <property type="entry name" value="BPL_LPL_catalytic"/>
</dbReference>
<dbReference type="NCBIfam" id="TIGR00121">
    <property type="entry name" value="birA_ligase"/>
    <property type="match status" value="1"/>
</dbReference>
<dbReference type="KEGG" id="phy:AJ81_00260"/>
<keyword evidence="4" id="KW-1185">Reference proteome</keyword>
<dbReference type="GO" id="GO:0004077">
    <property type="term" value="F:biotin--[biotin carboxyl-carrier protein] ligase activity"/>
    <property type="evidence" value="ECO:0007669"/>
    <property type="project" value="InterPro"/>
</dbReference>
<proteinExistence type="predicted"/>
<evidence type="ECO:0000313" key="3">
    <source>
        <dbReference type="EMBL" id="AJC72884.1"/>
    </source>
</evidence>
<dbReference type="STRING" id="1123384.AJ81_00260"/>
<dbReference type="PROSITE" id="PS51733">
    <property type="entry name" value="BPL_LPL_CATALYTIC"/>
    <property type="match status" value="1"/>
</dbReference>
<gene>
    <name evidence="3" type="ORF">AJ81_00260</name>
</gene>
<dbReference type="SUPFAM" id="SSF55681">
    <property type="entry name" value="Class II aaRS and biotin synthetases"/>
    <property type="match status" value="1"/>
</dbReference>
<dbReference type="PATRIC" id="fig|1123384.7.peg.49"/>
<dbReference type="CDD" id="cd16442">
    <property type="entry name" value="BPL"/>
    <property type="match status" value="1"/>
</dbReference>
<dbReference type="EMBL" id="CP007141">
    <property type="protein sequence ID" value="AJC72884.1"/>
    <property type="molecule type" value="Genomic_DNA"/>
</dbReference>
<sequence>MIGEKLIRVPIIGSTNDFLKENWKLFPHGTVIVADVQTTGRGRFNRAWYSPEGGLWFSVLFKPRKNMRPNFYTKLSAVSIVRSLRPLKVEAKLKWPNDVYVDGKKLAGILTETIFEEDRLGAIIVGIGMNVNNEIPKELEKKATSLKLLVGEELERLSVLSMILREMNRALRVYSRKPEALTRVWKNMLIQKEGQLICVNVGGETLKGEIVQIDDESITLRIQDKTMRLSSLEIVDC</sequence>
<protein>
    <submittedName>
        <fullName evidence="3">Biotin--acetyl-CoA-carboxylase ligase</fullName>
    </submittedName>
</protein>
<dbReference type="Gene3D" id="3.30.930.10">
    <property type="entry name" value="Bira Bifunctional Protein, Domain 2"/>
    <property type="match status" value="1"/>
</dbReference>
<dbReference type="PANTHER" id="PTHR12835">
    <property type="entry name" value="BIOTIN PROTEIN LIGASE"/>
    <property type="match status" value="1"/>
</dbReference>
<feature type="domain" description="BPL/LPL catalytic" evidence="2">
    <location>
        <begin position="1"/>
        <end position="175"/>
    </location>
</feature>
<evidence type="ECO:0000256" key="1">
    <source>
        <dbReference type="ARBA" id="ARBA00022598"/>
    </source>
</evidence>
<evidence type="ECO:0000313" key="4">
    <source>
        <dbReference type="Proteomes" id="UP000077469"/>
    </source>
</evidence>
<accession>A0A0X1KNT8</accession>
<dbReference type="OrthoDB" id="9807064at2"/>
<keyword evidence="1 3" id="KW-0436">Ligase</keyword>
<evidence type="ECO:0000259" key="2">
    <source>
        <dbReference type="PROSITE" id="PS51733"/>
    </source>
</evidence>
<reference evidence="3 4" key="1">
    <citation type="submission" date="2014-01" db="EMBL/GenBank/DDBJ databases">
        <title>Genome sequencing of Thermotog hypogea.</title>
        <authorList>
            <person name="Zhang X."/>
            <person name="Alvare G."/>
            <person name="Fristensky B."/>
            <person name="Chen L."/>
            <person name="Suen T."/>
            <person name="Chen Q."/>
            <person name="Ma K."/>
        </authorList>
    </citation>
    <scope>NUCLEOTIDE SEQUENCE [LARGE SCALE GENOMIC DNA]</scope>
    <source>
        <strain evidence="3 4">DSM 11164</strain>
    </source>
</reference>
<name>A0A0X1KNT8_9THEM</name>
<dbReference type="AlphaFoldDB" id="A0A0X1KNT8"/>